<sequence>MKEGQYPPFQQPSAVQAPAPPKKKRIRRQKLELEYLRELVGKLEQQMAQLKTRKDEELDHFVTVKSEVKGPSIWKGIAERQQKERARAEEKNQKLRVSLEGQLKLATRLERLLRKRPRDEEVVELAGFKRYKPLVDDTAVAPSDDEIFADQLAHVERAHLAVAEIFGSPDFEDRAALFCDLHVMNDPESDTGVGFVTKASSMLPFDVQVTERAFWRAFAEEGPKNNSYFNEERLSTKNVVARSYALNFDAGLFRTNVRGKQTYRKYVDNGCVMIMWKSLTEPIEINDIKLSGLRCNQTGWIVLRGINLPSNDGQPGCIDTSKTMMSTSLQSYCKMTLELQDDIADQELQVGALTNFVVNSHDAITDVCGKIINQVLVEEDWNINGWLDNLAL</sequence>
<organism evidence="3 4">
    <name type="scientific">Phytophthora oleae</name>
    <dbReference type="NCBI Taxonomy" id="2107226"/>
    <lineage>
        <taxon>Eukaryota</taxon>
        <taxon>Sar</taxon>
        <taxon>Stramenopiles</taxon>
        <taxon>Oomycota</taxon>
        <taxon>Peronosporomycetes</taxon>
        <taxon>Peronosporales</taxon>
        <taxon>Peronosporaceae</taxon>
        <taxon>Phytophthora</taxon>
    </lineage>
</organism>
<evidence type="ECO:0000313" key="4">
    <source>
        <dbReference type="Proteomes" id="UP001632037"/>
    </source>
</evidence>
<keyword evidence="4" id="KW-1185">Reference proteome</keyword>
<reference evidence="3 4" key="1">
    <citation type="submission" date="2024-09" db="EMBL/GenBank/DDBJ databases">
        <title>Genome sequencing and assembly of Phytophthora oleae, isolate VK10A, causative agent of rot of olive drupes.</title>
        <authorList>
            <person name="Conti Taguali S."/>
            <person name="Riolo M."/>
            <person name="La Spada F."/>
            <person name="Cacciola S.O."/>
            <person name="Dionisio G."/>
        </authorList>
    </citation>
    <scope>NUCLEOTIDE SEQUENCE [LARGE SCALE GENOMIC DNA]</scope>
    <source>
        <strain evidence="3 4">VK10A</strain>
    </source>
</reference>
<proteinExistence type="predicted"/>
<feature type="compositionally biased region" description="Low complexity" evidence="2">
    <location>
        <begin position="7"/>
        <end position="17"/>
    </location>
</feature>
<comment type="caution">
    <text evidence="3">The sequence shown here is derived from an EMBL/GenBank/DDBJ whole genome shotgun (WGS) entry which is preliminary data.</text>
</comment>
<dbReference type="PANTHER" id="PTHR35796:SF3">
    <property type="entry name" value="BHLH DOMAIN-CONTAINING PROTEIN"/>
    <property type="match status" value="1"/>
</dbReference>
<dbReference type="PANTHER" id="PTHR35796">
    <property type="entry name" value="HYPOTHETICAL CYTOSOLIC PROTEIN"/>
    <property type="match status" value="1"/>
</dbReference>
<gene>
    <name evidence="3" type="ORF">V7S43_003791</name>
</gene>
<dbReference type="AlphaFoldDB" id="A0ABD3FY72"/>
<evidence type="ECO:0000256" key="1">
    <source>
        <dbReference type="SAM" id="Coils"/>
    </source>
</evidence>
<keyword evidence="1" id="KW-0175">Coiled coil</keyword>
<protein>
    <recommendedName>
        <fullName evidence="5">M96 mating-specific protein family</fullName>
    </recommendedName>
</protein>
<evidence type="ECO:0008006" key="5">
    <source>
        <dbReference type="Google" id="ProtNLM"/>
    </source>
</evidence>
<dbReference type="Proteomes" id="UP001632037">
    <property type="component" value="Unassembled WGS sequence"/>
</dbReference>
<accession>A0ABD3FY72</accession>
<feature type="region of interest" description="Disordered" evidence="2">
    <location>
        <begin position="1"/>
        <end position="26"/>
    </location>
</feature>
<feature type="coiled-coil region" evidence="1">
    <location>
        <begin position="26"/>
        <end position="98"/>
    </location>
</feature>
<evidence type="ECO:0000313" key="3">
    <source>
        <dbReference type="EMBL" id="KAL3670599.1"/>
    </source>
</evidence>
<evidence type="ECO:0000256" key="2">
    <source>
        <dbReference type="SAM" id="MobiDB-lite"/>
    </source>
</evidence>
<name>A0ABD3FY72_9STRA</name>
<dbReference type="EMBL" id="JBIMZQ010000006">
    <property type="protein sequence ID" value="KAL3670599.1"/>
    <property type="molecule type" value="Genomic_DNA"/>
</dbReference>